<accession>A0AA35WUH6</accession>
<feature type="compositionally biased region" description="Pro residues" evidence="1">
    <location>
        <begin position="48"/>
        <end position="58"/>
    </location>
</feature>
<feature type="region of interest" description="Disordered" evidence="1">
    <location>
        <begin position="1"/>
        <end position="91"/>
    </location>
</feature>
<dbReference type="Proteomes" id="UP001174909">
    <property type="component" value="Unassembled WGS sequence"/>
</dbReference>
<evidence type="ECO:0008006" key="4">
    <source>
        <dbReference type="Google" id="ProtNLM"/>
    </source>
</evidence>
<organism evidence="2 3">
    <name type="scientific">Geodia barretti</name>
    <name type="common">Barrett's horny sponge</name>
    <dbReference type="NCBI Taxonomy" id="519541"/>
    <lineage>
        <taxon>Eukaryota</taxon>
        <taxon>Metazoa</taxon>
        <taxon>Porifera</taxon>
        <taxon>Demospongiae</taxon>
        <taxon>Heteroscleromorpha</taxon>
        <taxon>Tetractinellida</taxon>
        <taxon>Astrophorina</taxon>
        <taxon>Geodiidae</taxon>
        <taxon>Geodia</taxon>
    </lineage>
</organism>
<evidence type="ECO:0000256" key="1">
    <source>
        <dbReference type="SAM" id="MobiDB-lite"/>
    </source>
</evidence>
<gene>
    <name evidence="2" type="ORF">GBAR_LOCUS15482</name>
</gene>
<keyword evidence="3" id="KW-1185">Reference proteome</keyword>
<name>A0AA35WUH6_GEOBA</name>
<evidence type="ECO:0000313" key="3">
    <source>
        <dbReference type="Proteomes" id="UP001174909"/>
    </source>
</evidence>
<dbReference type="EMBL" id="CASHTH010002255">
    <property type="protein sequence ID" value="CAI8027027.1"/>
    <property type="molecule type" value="Genomic_DNA"/>
</dbReference>
<dbReference type="AlphaFoldDB" id="A0AA35WUH6"/>
<feature type="region of interest" description="Disordered" evidence="1">
    <location>
        <begin position="290"/>
        <end position="323"/>
    </location>
</feature>
<reference evidence="2" key="1">
    <citation type="submission" date="2023-03" db="EMBL/GenBank/DDBJ databases">
        <authorList>
            <person name="Steffen K."/>
            <person name="Cardenas P."/>
        </authorList>
    </citation>
    <scope>NUCLEOTIDE SEQUENCE</scope>
</reference>
<sequence length="323" mass="35232">MTVKNSQYLPVVKKTSEGTTATTTLNGRSFVIESQLTTPEEPNGKPSEPQPTTTPPIPLGQYSMITTIPEPTSEPPEVPQETRKPNGQQQYSEHTTGLIGAYCVVQTVEENLTPEPSRTVAQKPPQGNQQKGLLYAEVSLNTEGGGFGLVADRVEYAALDLNAMASQQPPPPQTPPPTHNLDSKVSLDQILIQLKEVTPHWRRLGEAVGVQRLDEISEYVGSESEAMVEVVDGWLANLHPNKPTWREIADVVDSIGHHDLAGSLRQVYISGELPIEVSNAVPDSVMYQNEAPPLIPSREPNNDRSKSSDTPPPIPLKSYKRSA</sequence>
<comment type="caution">
    <text evidence="2">The sequence shown here is derived from an EMBL/GenBank/DDBJ whole genome shotgun (WGS) entry which is preliminary data.</text>
</comment>
<protein>
    <recommendedName>
        <fullName evidence="4">Death domain-containing protein</fullName>
    </recommendedName>
</protein>
<evidence type="ECO:0000313" key="2">
    <source>
        <dbReference type="EMBL" id="CAI8027027.1"/>
    </source>
</evidence>
<proteinExistence type="predicted"/>